<dbReference type="InterPro" id="IPR038765">
    <property type="entry name" value="Papain-like_cys_pep_sf"/>
</dbReference>
<dbReference type="Proteomes" id="UP000005239">
    <property type="component" value="Unassembled WGS sequence"/>
</dbReference>
<protein>
    <submittedName>
        <fullName evidence="1">Uncharacterized protein</fullName>
    </submittedName>
</protein>
<proteinExistence type="predicted"/>
<accession>A0A2A6C6Q9</accession>
<evidence type="ECO:0000313" key="2">
    <source>
        <dbReference type="Proteomes" id="UP000005239"/>
    </source>
</evidence>
<organism evidence="1 2">
    <name type="scientific">Pristionchus pacificus</name>
    <name type="common">Parasitic nematode worm</name>
    <dbReference type="NCBI Taxonomy" id="54126"/>
    <lineage>
        <taxon>Eukaryota</taxon>
        <taxon>Metazoa</taxon>
        <taxon>Ecdysozoa</taxon>
        <taxon>Nematoda</taxon>
        <taxon>Chromadorea</taxon>
        <taxon>Rhabditida</taxon>
        <taxon>Rhabditina</taxon>
        <taxon>Diplogasteromorpha</taxon>
        <taxon>Diplogasteroidea</taxon>
        <taxon>Neodiplogasteridae</taxon>
        <taxon>Pristionchus</taxon>
    </lineage>
</organism>
<reference evidence="1" key="2">
    <citation type="submission" date="2022-06" db="UniProtKB">
        <authorList>
            <consortium name="EnsemblMetazoa"/>
        </authorList>
    </citation>
    <scope>IDENTIFICATION</scope>
    <source>
        <strain evidence="1">PS312</strain>
    </source>
</reference>
<gene>
    <name evidence="1" type="primary">WBGene00273230</name>
</gene>
<dbReference type="OrthoDB" id="6427852at2759"/>
<reference evidence="2" key="1">
    <citation type="journal article" date="2008" name="Nat. Genet.">
        <title>The Pristionchus pacificus genome provides a unique perspective on nematode lifestyle and parasitism.</title>
        <authorList>
            <person name="Dieterich C."/>
            <person name="Clifton S.W."/>
            <person name="Schuster L.N."/>
            <person name="Chinwalla A."/>
            <person name="Delehaunty K."/>
            <person name="Dinkelacker I."/>
            <person name="Fulton L."/>
            <person name="Fulton R."/>
            <person name="Godfrey J."/>
            <person name="Minx P."/>
            <person name="Mitreva M."/>
            <person name="Roeseler W."/>
            <person name="Tian H."/>
            <person name="Witte H."/>
            <person name="Yang S.P."/>
            <person name="Wilson R.K."/>
            <person name="Sommer R.J."/>
        </authorList>
    </citation>
    <scope>NUCLEOTIDE SEQUENCE [LARGE SCALE GENOMIC DNA]</scope>
    <source>
        <strain evidence="2">PS312</strain>
    </source>
</reference>
<sequence>MDSVDINSLLANIPNFLGVFPSDCLPTINNKLHTFGLIVNTDSSDKHGTHWLAIVVKHGICHYFDSFGGLPQVQSILAFCQQFDSCHYNREKHQNIQEITCGAYCIFVINEMLFRNKTFRSVVSTFHRIKRDDVFVRKQLFLSFALSAVILSGCVMSTLCRFCNTNVDNLQQQQPTNKQLKIV</sequence>
<keyword evidence="2" id="KW-1185">Reference proteome</keyword>
<dbReference type="EnsemblMetazoa" id="PPA34861.1">
    <property type="protein sequence ID" value="PPA34861.1"/>
    <property type="gene ID" value="WBGene00273230"/>
</dbReference>
<dbReference type="Gene3D" id="3.40.395.10">
    <property type="entry name" value="Adenoviral Proteinase, Chain A"/>
    <property type="match status" value="1"/>
</dbReference>
<accession>A0A8R1YLF9</accession>
<dbReference type="SUPFAM" id="SSF54001">
    <property type="entry name" value="Cysteine proteinases"/>
    <property type="match status" value="1"/>
</dbReference>
<name>A0A2A6C6Q9_PRIPA</name>
<evidence type="ECO:0000313" key="1">
    <source>
        <dbReference type="EnsemblMetazoa" id="PPA34861.1"/>
    </source>
</evidence>
<dbReference type="AlphaFoldDB" id="A0A2A6C6Q9"/>